<gene>
    <name evidence="6" type="ORF">OFLC_LOCUS13854</name>
</gene>
<evidence type="ECO:0000259" key="5">
    <source>
        <dbReference type="PROSITE" id="PS01180"/>
    </source>
</evidence>
<reference evidence="6 7" key="2">
    <citation type="submission" date="2018-11" db="EMBL/GenBank/DDBJ databases">
        <authorList>
            <consortium name="Pathogen Informatics"/>
        </authorList>
    </citation>
    <scope>NUCLEOTIDE SEQUENCE [LARGE SCALE GENOMIC DNA]</scope>
</reference>
<evidence type="ECO:0000313" key="6">
    <source>
        <dbReference type="EMBL" id="VDP14821.1"/>
    </source>
</evidence>
<dbReference type="Gene3D" id="2.60.120.290">
    <property type="entry name" value="Spermadhesin, CUB domain"/>
    <property type="match status" value="1"/>
</dbReference>
<evidence type="ECO:0000256" key="3">
    <source>
        <dbReference type="PROSITE-ProRule" id="PRU00059"/>
    </source>
</evidence>
<keyword evidence="4" id="KW-0812">Transmembrane</keyword>
<keyword evidence="7" id="KW-1185">Reference proteome</keyword>
<comment type="caution">
    <text evidence="3">Lacks conserved residue(s) required for the propagation of feature annotation.</text>
</comment>
<dbReference type="Proteomes" id="UP000267606">
    <property type="component" value="Unassembled WGS sequence"/>
</dbReference>
<evidence type="ECO:0000313" key="7">
    <source>
        <dbReference type="Proteomes" id="UP000267606"/>
    </source>
</evidence>
<dbReference type="InterPro" id="IPR035914">
    <property type="entry name" value="Sperma_CUB_dom_sf"/>
</dbReference>
<dbReference type="CDD" id="cd00041">
    <property type="entry name" value="CUB"/>
    <property type="match status" value="1"/>
</dbReference>
<dbReference type="PANTHER" id="PTHR24251">
    <property type="entry name" value="OVOCHYMASE-RELATED"/>
    <property type="match status" value="1"/>
</dbReference>
<proteinExistence type="predicted"/>
<dbReference type="STRING" id="387005.A0A183I292"/>
<dbReference type="SMART" id="SM00042">
    <property type="entry name" value="CUB"/>
    <property type="match status" value="1"/>
</dbReference>
<keyword evidence="4" id="KW-1133">Transmembrane helix</keyword>
<dbReference type="WBParaSite" id="OFLC_0001385501-mRNA-1">
    <property type="protein sequence ID" value="OFLC_0001385501-mRNA-1"/>
    <property type="gene ID" value="OFLC_0001385501"/>
</dbReference>
<keyword evidence="2" id="KW-1015">Disulfide bond</keyword>
<reference evidence="8" key="1">
    <citation type="submission" date="2016-06" db="UniProtKB">
        <authorList>
            <consortium name="WormBaseParasite"/>
        </authorList>
    </citation>
    <scope>IDENTIFICATION</scope>
</reference>
<evidence type="ECO:0000313" key="8">
    <source>
        <dbReference type="WBParaSite" id="OFLC_0001385501-mRNA-1"/>
    </source>
</evidence>
<dbReference type="PROSITE" id="PS01180">
    <property type="entry name" value="CUB"/>
    <property type="match status" value="1"/>
</dbReference>
<sequence>MKITIYFTVKQNEMVQLHSPNYPNLYPKSIECIWLIKAPSGYSIQFNLTQYTALNYHPQQPDMRIWRSNFNTNVTCQNSRSILEGSIAFYDGNNTDVEILERFCHNLKQPEVVTSTTEQVIFFFTYFIFHMFFIYSIFSY</sequence>
<protein>
    <submittedName>
        <fullName evidence="8">CUB domain-containing protein</fullName>
    </submittedName>
</protein>
<dbReference type="Pfam" id="PF00431">
    <property type="entry name" value="CUB"/>
    <property type="match status" value="1"/>
</dbReference>
<keyword evidence="4" id="KW-0472">Membrane</keyword>
<dbReference type="EMBL" id="UZAJ01040433">
    <property type="protein sequence ID" value="VDP14821.1"/>
    <property type="molecule type" value="Genomic_DNA"/>
</dbReference>
<feature type="transmembrane region" description="Helical" evidence="4">
    <location>
        <begin position="120"/>
        <end position="138"/>
    </location>
</feature>
<dbReference type="InterPro" id="IPR000859">
    <property type="entry name" value="CUB_dom"/>
</dbReference>
<dbReference type="SUPFAM" id="SSF49854">
    <property type="entry name" value="Spermadhesin, CUB domain"/>
    <property type="match status" value="1"/>
</dbReference>
<keyword evidence="1" id="KW-0677">Repeat</keyword>
<evidence type="ECO:0000256" key="2">
    <source>
        <dbReference type="ARBA" id="ARBA00023157"/>
    </source>
</evidence>
<accession>A0A183I292</accession>
<dbReference type="AlphaFoldDB" id="A0A183I292"/>
<feature type="domain" description="CUB" evidence="5">
    <location>
        <begin position="1"/>
        <end position="124"/>
    </location>
</feature>
<name>A0A183I292_9BILA</name>
<evidence type="ECO:0000256" key="4">
    <source>
        <dbReference type="SAM" id="Phobius"/>
    </source>
</evidence>
<evidence type="ECO:0000256" key="1">
    <source>
        <dbReference type="ARBA" id="ARBA00022737"/>
    </source>
</evidence>
<organism evidence="8">
    <name type="scientific">Onchocerca flexuosa</name>
    <dbReference type="NCBI Taxonomy" id="387005"/>
    <lineage>
        <taxon>Eukaryota</taxon>
        <taxon>Metazoa</taxon>
        <taxon>Ecdysozoa</taxon>
        <taxon>Nematoda</taxon>
        <taxon>Chromadorea</taxon>
        <taxon>Rhabditida</taxon>
        <taxon>Spirurina</taxon>
        <taxon>Spiruromorpha</taxon>
        <taxon>Filarioidea</taxon>
        <taxon>Onchocercidae</taxon>
        <taxon>Onchocerca</taxon>
    </lineage>
</organism>